<dbReference type="AlphaFoldDB" id="J9ATD6"/>
<gene>
    <name evidence="1" type="ORF">WUBG_11388</name>
</gene>
<accession>J9ATD6</accession>
<organism evidence="1 2">
    <name type="scientific">Wuchereria bancrofti</name>
    <dbReference type="NCBI Taxonomy" id="6293"/>
    <lineage>
        <taxon>Eukaryota</taxon>
        <taxon>Metazoa</taxon>
        <taxon>Ecdysozoa</taxon>
        <taxon>Nematoda</taxon>
        <taxon>Chromadorea</taxon>
        <taxon>Rhabditida</taxon>
        <taxon>Spirurina</taxon>
        <taxon>Spiruromorpha</taxon>
        <taxon>Filarioidea</taxon>
        <taxon>Onchocercidae</taxon>
        <taxon>Wuchereria</taxon>
    </lineage>
</organism>
<evidence type="ECO:0000313" key="1">
    <source>
        <dbReference type="EMBL" id="EJW77705.1"/>
    </source>
</evidence>
<dbReference type="EMBL" id="ADBV01007443">
    <property type="protein sequence ID" value="EJW77705.1"/>
    <property type="molecule type" value="Genomic_DNA"/>
</dbReference>
<proteinExistence type="predicted"/>
<dbReference type="Proteomes" id="UP000004810">
    <property type="component" value="Unassembled WGS sequence"/>
</dbReference>
<sequence length="77" mass="9035">MTMDETVAFCPIDTLLKLFSEDDSLQMDTTTLTLRALEKLKDLYCDIAQVPIPQSARLRRQGKYFEVCLSFLYIRFY</sequence>
<evidence type="ECO:0000313" key="2">
    <source>
        <dbReference type="Proteomes" id="UP000004810"/>
    </source>
</evidence>
<comment type="caution">
    <text evidence="1">The sequence shown here is derived from an EMBL/GenBank/DDBJ whole genome shotgun (WGS) entry which is preliminary data.</text>
</comment>
<reference evidence="2" key="1">
    <citation type="submission" date="2012-08" db="EMBL/GenBank/DDBJ databases">
        <title>The Genome Sequence of Wuchereria bancrofti.</title>
        <authorList>
            <person name="Nutman T.B."/>
            <person name="Fink D.L."/>
            <person name="Russ C."/>
            <person name="Young S."/>
            <person name="Zeng Q."/>
            <person name="Koehrsen M."/>
            <person name="Alvarado L."/>
            <person name="Berlin A."/>
            <person name="Chapman S.B."/>
            <person name="Chen Z."/>
            <person name="Freedman E."/>
            <person name="Gellesch M."/>
            <person name="Goldberg J."/>
            <person name="Griggs A."/>
            <person name="Gujja S."/>
            <person name="Heilman E.R."/>
            <person name="Heiman D."/>
            <person name="Hepburn T."/>
            <person name="Howarth C."/>
            <person name="Jen D."/>
            <person name="Larson L."/>
            <person name="Lewis B."/>
            <person name="Mehta T."/>
            <person name="Park D."/>
            <person name="Pearson M."/>
            <person name="Roberts A."/>
            <person name="Saif S."/>
            <person name="Shea T."/>
            <person name="Shenoy N."/>
            <person name="Sisk P."/>
            <person name="Stolte C."/>
            <person name="Sykes S."/>
            <person name="Walk T."/>
            <person name="White J."/>
            <person name="Yandava C."/>
            <person name="Haas B."/>
            <person name="Henn M.R."/>
            <person name="Nusbaum C."/>
            <person name="Birren B."/>
        </authorList>
    </citation>
    <scope>NUCLEOTIDE SEQUENCE [LARGE SCALE GENOMIC DNA]</scope>
    <source>
        <strain evidence="2">NA</strain>
    </source>
</reference>
<protein>
    <submittedName>
        <fullName evidence="1">Uncharacterized protein</fullName>
    </submittedName>
</protein>
<name>J9ATD6_WUCBA</name>